<dbReference type="Pfam" id="PF09851">
    <property type="entry name" value="SHOCT"/>
    <property type="match status" value="1"/>
</dbReference>
<keyword evidence="2" id="KW-0472">Membrane</keyword>
<gene>
    <name evidence="4" type="ORF">GCM10022255_058110</name>
</gene>
<evidence type="ECO:0000259" key="3">
    <source>
        <dbReference type="Pfam" id="PF09851"/>
    </source>
</evidence>
<feature type="region of interest" description="Disordered" evidence="1">
    <location>
        <begin position="241"/>
        <end position="265"/>
    </location>
</feature>
<comment type="caution">
    <text evidence="4">The sequence shown here is derived from an EMBL/GenBank/DDBJ whole genome shotgun (WGS) entry which is preliminary data.</text>
</comment>
<sequence>MVIATAIGFVASVAVGFGMDGILNLGACEAAGSCQPSIGVVMAAFIGGLMVASIAIAAGGGLRVAGALVTALVAGAVAAAVAGNELGWLLGAIFLVVGLGVVALVAYTQRMTRQVGAKLMHTVFAGTQHTLAGPGQPAVGTVLSVSDTGATLNDDPLARLRLRVEPADGSAAFEAVATKLVSRLAPPRPGDRFTVEYDPADPTRLAVLEALAPEPRQDNLVDQLSRLAELHRSGALTQSEYDAAKTRLLGPDTSPWRNGSSDRPS</sequence>
<keyword evidence="2" id="KW-0812">Transmembrane</keyword>
<feature type="domain" description="SHOCT" evidence="3">
    <location>
        <begin position="222"/>
        <end position="249"/>
    </location>
</feature>
<feature type="compositionally biased region" description="Polar residues" evidence="1">
    <location>
        <begin position="255"/>
        <end position="265"/>
    </location>
</feature>
<accession>A0ABP8DEV7</accession>
<dbReference type="Proteomes" id="UP001500620">
    <property type="component" value="Unassembled WGS sequence"/>
</dbReference>
<feature type="transmembrane region" description="Helical" evidence="2">
    <location>
        <begin position="64"/>
        <end position="82"/>
    </location>
</feature>
<keyword evidence="5" id="KW-1185">Reference proteome</keyword>
<keyword evidence="2" id="KW-1133">Transmembrane helix</keyword>
<evidence type="ECO:0000313" key="4">
    <source>
        <dbReference type="EMBL" id="GAA4254222.1"/>
    </source>
</evidence>
<evidence type="ECO:0000313" key="5">
    <source>
        <dbReference type="Proteomes" id="UP001500620"/>
    </source>
</evidence>
<name>A0ABP8DEV7_9ACTN</name>
<protein>
    <recommendedName>
        <fullName evidence="3">SHOCT domain-containing protein</fullName>
    </recommendedName>
</protein>
<dbReference type="InterPro" id="IPR018649">
    <property type="entry name" value="SHOCT"/>
</dbReference>
<evidence type="ECO:0000256" key="2">
    <source>
        <dbReference type="SAM" id="Phobius"/>
    </source>
</evidence>
<proteinExistence type="predicted"/>
<feature type="transmembrane region" description="Helical" evidence="2">
    <location>
        <begin position="40"/>
        <end position="57"/>
    </location>
</feature>
<evidence type="ECO:0000256" key="1">
    <source>
        <dbReference type="SAM" id="MobiDB-lite"/>
    </source>
</evidence>
<organism evidence="4 5">
    <name type="scientific">Dactylosporangium darangshiense</name>
    <dbReference type="NCBI Taxonomy" id="579108"/>
    <lineage>
        <taxon>Bacteria</taxon>
        <taxon>Bacillati</taxon>
        <taxon>Actinomycetota</taxon>
        <taxon>Actinomycetes</taxon>
        <taxon>Micromonosporales</taxon>
        <taxon>Micromonosporaceae</taxon>
        <taxon>Dactylosporangium</taxon>
    </lineage>
</organism>
<reference evidence="5" key="1">
    <citation type="journal article" date="2019" name="Int. J. Syst. Evol. Microbiol.">
        <title>The Global Catalogue of Microorganisms (GCM) 10K type strain sequencing project: providing services to taxonomists for standard genome sequencing and annotation.</title>
        <authorList>
            <consortium name="The Broad Institute Genomics Platform"/>
            <consortium name="The Broad Institute Genome Sequencing Center for Infectious Disease"/>
            <person name="Wu L."/>
            <person name="Ma J."/>
        </authorList>
    </citation>
    <scope>NUCLEOTIDE SEQUENCE [LARGE SCALE GENOMIC DNA]</scope>
    <source>
        <strain evidence="5">JCM 17441</strain>
    </source>
</reference>
<dbReference type="EMBL" id="BAABAT010000017">
    <property type="protein sequence ID" value="GAA4254222.1"/>
    <property type="molecule type" value="Genomic_DNA"/>
</dbReference>
<feature type="transmembrane region" description="Helical" evidence="2">
    <location>
        <begin position="88"/>
        <end position="108"/>
    </location>
</feature>